<dbReference type="RefSeq" id="WP_243011845.1">
    <property type="nucleotide sequence ID" value="NZ_JALGAR010000002.1"/>
</dbReference>
<reference evidence="4" key="1">
    <citation type="submission" date="2022-03" db="EMBL/GenBank/DDBJ databases">
        <title>Cryobacterium sp. nov. strain ZS14-85, isolated from Antarctic soil.</title>
        <authorList>
            <person name="Li J."/>
            <person name="Niu G."/>
        </authorList>
    </citation>
    <scope>NUCLEOTIDE SEQUENCE</scope>
    <source>
        <strain evidence="4">ZS14-85</strain>
    </source>
</reference>
<dbReference type="Pfam" id="PF03703">
    <property type="entry name" value="bPH_2"/>
    <property type="match status" value="3"/>
</dbReference>
<gene>
    <name evidence="4" type="ORF">MQH31_09585</name>
</gene>
<dbReference type="Proteomes" id="UP001165341">
    <property type="component" value="Unassembled WGS sequence"/>
</dbReference>
<dbReference type="PANTHER" id="PTHR34473">
    <property type="entry name" value="UPF0699 TRANSMEMBRANE PROTEIN YDBS"/>
    <property type="match status" value="1"/>
</dbReference>
<dbReference type="EMBL" id="JALGAR010000002">
    <property type="protein sequence ID" value="MCI4658056.1"/>
    <property type="molecule type" value="Genomic_DNA"/>
</dbReference>
<feature type="compositionally biased region" description="Basic and acidic residues" evidence="1">
    <location>
        <begin position="535"/>
        <end position="545"/>
    </location>
</feature>
<dbReference type="PANTHER" id="PTHR34473:SF2">
    <property type="entry name" value="UPF0699 TRANSMEMBRANE PROTEIN YDBT"/>
    <property type="match status" value="1"/>
</dbReference>
<evidence type="ECO:0000313" key="5">
    <source>
        <dbReference type="Proteomes" id="UP001165341"/>
    </source>
</evidence>
<proteinExistence type="predicted"/>
<feature type="domain" description="YdbS-like PH" evidence="3">
    <location>
        <begin position="86"/>
        <end position="162"/>
    </location>
</feature>
<comment type="caution">
    <text evidence="4">The sequence shown here is derived from an EMBL/GenBank/DDBJ whole genome shotgun (WGS) entry which is preliminary data.</text>
</comment>
<sequence>MTTLADGEWHRLHPASPLLRGGLFIVAILGFIISNLRERLLDFFFHVPTYGDDPIDELFRRGAVGWALLGVVVILVVILVAFYLSWRMHTFRVSGEVVEVRSGLVFRSNRRARLDRIQGVNIVRPFIPRLFGAAKLEVSVAGQDANVHLAYLGSAAADALRRDILHLASGARAAAALPAPASTDAAAEGEDWVEHAGTRAAGSALGPSLGSYLGTAAGGIAGGIGGFATDRAHEFFAPELDPDAAPPESVVRIPPGRLIGSVVFSGFTVFVLIAIAVLVWSVSAGGSGWLLIAIFPGLIASLSFYFNRFTKSLRYSIAGTPDGVRVGFGLLSVSNETLPPGRIHAVRVSQPLIWRPFGWWQVRINTAGHSTNKGAAGEAHTTTLPVGTLTDVARVLELILPGFDSDSGSENGRETLLVDHGVRSPGGDDGYTNAPRRAAWLRPFSWRRTGFTIAADTVLLRRGFVSRELVLVPLARLQSISIQQGPIRRMLRLAHLRVHTVAGPVIAALPVIDVREGERLFERLSAGAISSARADTSHHWADPRHPLNRAPLAPPAQPLAPVTPTAEAAL</sequence>
<organism evidence="4 5">
    <name type="scientific">Cryobacterium zhongshanensis</name>
    <dbReference type="NCBI Taxonomy" id="2928153"/>
    <lineage>
        <taxon>Bacteria</taxon>
        <taxon>Bacillati</taxon>
        <taxon>Actinomycetota</taxon>
        <taxon>Actinomycetes</taxon>
        <taxon>Micrococcales</taxon>
        <taxon>Microbacteriaceae</taxon>
        <taxon>Cryobacterium</taxon>
    </lineage>
</organism>
<feature type="transmembrane region" description="Helical" evidence="2">
    <location>
        <begin position="288"/>
        <end position="306"/>
    </location>
</feature>
<name>A0AA41UKM0_9MICO</name>
<keyword evidence="5" id="KW-1185">Reference proteome</keyword>
<dbReference type="InterPro" id="IPR005182">
    <property type="entry name" value="YdbS-like_PH"/>
</dbReference>
<keyword evidence="2" id="KW-1133">Transmembrane helix</keyword>
<feature type="transmembrane region" description="Helical" evidence="2">
    <location>
        <begin position="18"/>
        <end position="36"/>
    </location>
</feature>
<evidence type="ECO:0000256" key="1">
    <source>
        <dbReference type="SAM" id="MobiDB-lite"/>
    </source>
</evidence>
<dbReference type="InterPro" id="IPR014529">
    <property type="entry name" value="UCP026631"/>
</dbReference>
<feature type="transmembrane region" description="Helical" evidence="2">
    <location>
        <begin position="258"/>
        <end position="282"/>
    </location>
</feature>
<dbReference type="AlphaFoldDB" id="A0AA41UKM0"/>
<protein>
    <submittedName>
        <fullName evidence="4">PH domain-containing protein</fullName>
    </submittedName>
</protein>
<feature type="transmembrane region" description="Helical" evidence="2">
    <location>
        <begin position="63"/>
        <end position="84"/>
    </location>
</feature>
<feature type="domain" description="YdbS-like PH" evidence="3">
    <location>
        <begin position="314"/>
        <end position="382"/>
    </location>
</feature>
<keyword evidence="2" id="KW-0812">Transmembrane</keyword>
<feature type="region of interest" description="Disordered" evidence="1">
    <location>
        <begin position="535"/>
        <end position="570"/>
    </location>
</feature>
<dbReference type="PIRSF" id="PIRSF026631">
    <property type="entry name" value="UCP026631"/>
    <property type="match status" value="1"/>
</dbReference>
<feature type="compositionally biased region" description="Low complexity" evidence="1">
    <location>
        <begin position="559"/>
        <end position="570"/>
    </location>
</feature>
<evidence type="ECO:0000313" key="4">
    <source>
        <dbReference type="EMBL" id="MCI4658056.1"/>
    </source>
</evidence>
<evidence type="ECO:0000259" key="3">
    <source>
        <dbReference type="Pfam" id="PF03703"/>
    </source>
</evidence>
<feature type="domain" description="YdbS-like PH" evidence="3">
    <location>
        <begin position="446"/>
        <end position="523"/>
    </location>
</feature>
<keyword evidence="2" id="KW-0472">Membrane</keyword>
<evidence type="ECO:0000256" key="2">
    <source>
        <dbReference type="SAM" id="Phobius"/>
    </source>
</evidence>
<accession>A0AA41UKM0</accession>